<dbReference type="PANTHER" id="PTHR22807">
    <property type="entry name" value="NOP2 YEAST -RELATED NOL1/NOP2/FMU SUN DOMAIN-CONTAINING"/>
    <property type="match status" value="1"/>
</dbReference>
<dbReference type="Proteomes" id="UP000431269">
    <property type="component" value="Chromosome"/>
</dbReference>
<protein>
    <submittedName>
        <fullName evidence="7">Ribosomal RNA small subunit methyltransferase B</fullName>
        <ecNumber evidence="7">2.1.1.176</ecNumber>
    </submittedName>
</protein>
<feature type="binding site" evidence="5">
    <location>
        <position position="287"/>
    </location>
    <ligand>
        <name>S-adenosyl-L-methionine</name>
        <dbReference type="ChEBI" id="CHEBI:59789"/>
    </ligand>
</feature>
<dbReference type="RefSeq" id="WP_228445748.1">
    <property type="nucleotide sequence ID" value="NZ_CP047045.1"/>
</dbReference>
<dbReference type="InterPro" id="IPR049560">
    <property type="entry name" value="MeTrfase_RsmB-F_NOP2_cat"/>
</dbReference>
<keyword evidence="1 5" id="KW-0489">Methyltransferase</keyword>
<dbReference type="KEGG" id="tsv:DSM104635_03588"/>
<organism evidence="7 8">
    <name type="scientific">Terricaulis silvestris</name>
    <dbReference type="NCBI Taxonomy" id="2686094"/>
    <lineage>
        <taxon>Bacteria</taxon>
        <taxon>Pseudomonadati</taxon>
        <taxon>Pseudomonadota</taxon>
        <taxon>Alphaproteobacteria</taxon>
        <taxon>Caulobacterales</taxon>
        <taxon>Caulobacteraceae</taxon>
        <taxon>Terricaulis</taxon>
    </lineage>
</organism>
<dbReference type="EMBL" id="CP047045">
    <property type="protein sequence ID" value="QGZ96727.1"/>
    <property type="molecule type" value="Genomic_DNA"/>
</dbReference>
<dbReference type="AlphaFoldDB" id="A0A6I6MVD7"/>
<dbReference type="GO" id="GO:0006355">
    <property type="term" value="P:regulation of DNA-templated transcription"/>
    <property type="evidence" value="ECO:0007669"/>
    <property type="project" value="InterPro"/>
</dbReference>
<evidence type="ECO:0000256" key="2">
    <source>
        <dbReference type="ARBA" id="ARBA00022679"/>
    </source>
</evidence>
<accession>A0A6I6MVD7</accession>
<dbReference type="InterPro" id="IPR029063">
    <property type="entry name" value="SAM-dependent_MTases_sf"/>
</dbReference>
<feature type="binding site" evidence="5">
    <location>
        <position position="261"/>
    </location>
    <ligand>
        <name>S-adenosyl-L-methionine</name>
        <dbReference type="ChEBI" id="CHEBI:59789"/>
    </ligand>
</feature>
<dbReference type="InterPro" id="IPR023267">
    <property type="entry name" value="RCMT"/>
</dbReference>
<comment type="similarity">
    <text evidence="5">Belongs to the class I-like SAM-binding methyltransferase superfamily. RsmB/NOP family.</text>
</comment>
<evidence type="ECO:0000256" key="5">
    <source>
        <dbReference type="PROSITE-ProRule" id="PRU01023"/>
    </source>
</evidence>
<sequence length="422" mass="45066">MNARVAAAELLIAVMDRGRALEDALEETASFNALEGRDRAFARALVTAGLRRLGSVNTVLSRFLERPLPDTAYHGRALLHIGATQLLVLGTPAHAAVGETVEAANSLREARGFAKLMNAVLRRVSRDGPEIFASLPPGSDLPPWLYTRWRAAYGESAPRIAQALLQEPPLDVSVKDDASGWAERLFGTVTPTGSVRLASPAPIDTLPGFGDGAWWVQDAAAALPARLLGDMRGKRVLDLCAAPGGKTLQLAATGARVTAVDKSDARLNRLRENLARTKLSAEVIAADALEYRAREPFDAVLLDAPCTSTGTLRRHPDVAWLRRPTDVRSLAELQSKLVAAAAALLKPGASLVYAVCSLEPEEGEGVVADALKHGWKRETIRAGDVPGADEFITAAGDLRTLPAHWPEIGGLDGFYAARLVRN</sequence>
<evidence type="ECO:0000313" key="8">
    <source>
        <dbReference type="Proteomes" id="UP000431269"/>
    </source>
</evidence>
<feature type="binding site" evidence="5">
    <location>
        <position position="303"/>
    </location>
    <ligand>
        <name>S-adenosyl-L-methionine</name>
        <dbReference type="ChEBI" id="CHEBI:59789"/>
    </ligand>
</feature>
<evidence type="ECO:0000259" key="6">
    <source>
        <dbReference type="PROSITE" id="PS51686"/>
    </source>
</evidence>
<keyword evidence="4 5" id="KW-0694">RNA-binding</keyword>
<keyword evidence="8" id="KW-1185">Reference proteome</keyword>
<dbReference type="InterPro" id="IPR001678">
    <property type="entry name" value="MeTrfase_RsmB-F_NOP2_dom"/>
</dbReference>
<dbReference type="PROSITE" id="PS51686">
    <property type="entry name" value="SAM_MT_RSMB_NOP"/>
    <property type="match status" value="1"/>
</dbReference>
<dbReference type="PANTHER" id="PTHR22807:SF61">
    <property type="entry name" value="NOL1_NOP2_SUN FAMILY PROTEIN _ ANTITERMINATION NUSB DOMAIN-CONTAINING PROTEIN"/>
    <property type="match status" value="1"/>
</dbReference>
<evidence type="ECO:0000313" key="7">
    <source>
        <dbReference type="EMBL" id="QGZ96727.1"/>
    </source>
</evidence>
<dbReference type="GO" id="GO:0008173">
    <property type="term" value="F:RNA methyltransferase activity"/>
    <property type="evidence" value="ECO:0007669"/>
    <property type="project" value="InterPro"/>
</dbReference>
<dbReference type="EC" id="2.1.1.176" evidence="7"/>
<dbReference type="InterPro" id="IPR006027">
    <property type="entry name" value="NusB_RsmB_TIM44"/>
</dbReference>
<keyword evidence="3 5" id="KW-0949">S-adenosyl-L-methionine</keyword>
<dbReference type="GO" id="GO:0001510">
    <property type="term" value="P:RNA methylation"/>
    <property type="evidence" value="ECO:0007669"/>
    <property type="project" value="InterPro"/>
</dbReference>
<dbReference type="CDD" id="cd02440">
    <property type="entry name" value="AdoMet_MTases"/>
    <property type="match status" value="1"/>
</dbReference>
<dbReference type="FunFam" id="3.40.50.150:FF:000257">
    <property type="entry name" value="16S rRNA methyltransferase"/>
    <property type="match status" value="1"/>
</dbReference>
<feature type="active site" description="Nucleophile" evidence="5">
    <location>
        <position position="356"/>
    </location>
</feature>
<dbReference type="PRINTS" id="PR02008">
    <property type="entry name" value="RCMTFAMILY"/>
</dbReference>
<dbReference type="Pfam" id="PF01189">
    <property type="entry name" value="Methyltr_RsmB-F"/>
    <property type="match status" value="1"/>
</dbReference>
<reference evidence="8" key="1">
    <citation type="submission" date="2019-12" db="EMBL/GenBank/DDBJ databases">
        <title>Complete genome of Terracaulis silvestris 0127_4.</title>
        <authorList>
            <person name="Vieira S."/>
            <person name="Riedel T."/>
            <person name="Sproer C."/>
            <person name="Pascual J."/>
            <person name="Boedeker C."/>
            <person name="Overmann J."/>
        </authorList>
    </citation>
    <scope>NUCLEOTIDE SEQUENCE [LARGE SCALE GENOMIC DNA]</scope>
    <source>
        <strain evidence="8">0127_4</strain>
    </source>
</reference>
<dbReference type="SUPFAM" id="SSF53335">
    <property type="entry name" value="S-adenosyl-L-methionine-dependent methyltransferases"/>
    <property type="match status" value="1"/>
</dbReference>
<keyword evidence="2 5" id="KW-0808">Transferase</keyword>
<name>A0A6I6MVD7_9CAUL</name>
<dbReference type="Gene3D" id="3.40.50.150">
    <property type="entry name" value="Vaccinia Virus protein VP39"/>
    <property type="match status" value="1"/>
</dbReference>
<dbReference type="Gene3D" id="1.10.940.10">
    <property type="entry name" value="NusB-like"/>
    <property type="match status" value="1"/>
</dbReference>
<gene>
    <name evidence="7" type="primary">rsmB</name>
    <name evidence="7" type="ORF">DSM104635_03588</name>
</gene>
<evidence type="ECO:0000256" key="3">
    <source>
        <dbReference type="ARBA" id="ARBA00022691"/>
    </source>
</evidence>
<feature type="binding site" evidence="5">
    <location>
        <begin position="240"/>
        <end position="246"/>
    </location>
    <ligand>
        <name>S-adenosyl-L-methionine</name>
        <dbReference type="ChEBI" id="CHEBI:59789"/>
    </ligand>
</feature>
<dbReference type="Pfam" id="PF01029">
    <property type="entry name" value="NusB"/>
    <property type="match status" value="1"/>
</dbReference>
<feature type="domain" description="SAM-dependent MTase RsmB/NOP-type" evidence="6">
    <location>
        <begin position="135"/>
        <end position="422"/>
    </location>
</feature>
<dbReference type="GO" id="GO:0003723">
    <property type="term" value="F:RNA binding"/>
    <property type="evidence" value="ECO:0007669"/>
    <property type="project" value="UniProtKB-UniRule"/>
</dbReference>
<dbReference type="SUPFAM" id="SSF48013">
    <property type="entry name" value="NusB-like"/>
    <property type="match status" value="1"/>
</dbReference>
<evidence type="ECO:0000256" key="4">
    <source>
        <dbReference type="ARBA" id="ARBA00022884"/>
    </source>
</evidence>
<evidence type="ECO:0000256" key="1">
    <source>
        <dbReference type="ARBA" id="ARBA00022603"/>
    </source>
</evidence>
<dbReference type="InterPro" id="IPR035926">
    <property type="entry name" value="NusB-like_sf"/>
</dbReference>
<proteinExistence type="inferred from homology"/>